<keyword evidence="12 14" id="KW-1207">Sterol metabolism</keyword>
<keyword evidence="6 14" id="KW-0752">Steroid biosynthesis</keyword>
<dbReference type="PANTHER" id="PTHR21257">
    <property type="entry name" value="DELTA(14)-STEROL REDUCTASE"/>
    <property type="match status" value="1"/>
</dbReference>
<evidence type="ECO:0000256" key="14">
    <source>
        <dbReference type="RuleBase" id="RU369120"/>
    </source>
</evidence>
<feature type="transmembrane region" description="Helical" evidence="14">
    <location>
        <begin position="74"/>
        <end position="93"/>
    </location>
</feature>
<dbReference type="OrthoDB" id="10262235at2759"/>
<feature type="transmembrane region" description="Helical" evidence="14">
    <location>
        <begin position="316"/>
        <end position="335"/>
    </location>
</feature>
<evidence type="ECO:0000256" key="9">
    <source>
        <dbReference type="ARBA" id="ARBA00023011"/>
    </source>
</evidence>
<evidence type="ECO:0000256" key="12">
    <source>
        <dbReference type="ARBA" id="ARBA00023166"/>
    </source>
</evidence>
<dbReference type="GO" id="GO:0005789">
    <property type="term" value="C:endoplasmic reticulum membrane"/>
    <property type="evidence" value="ECO:0007669"/>
    <property type="project" value="TreeGrafter"/>
</dbReference>
<keyword evidence="5" id="KW-0521">NADP</keyword>
<evidence type="ECO:0000256" key="5">
    <source>
        <dbReference type="ARBA" id="ARBA00022857"/>
    </source>
</evidence>
<sequence>MQTRFKRASRTECTCNRPRTIKTDNDQRSSTFGHCNCKCRTSIDMAPKKSSSKKAVAAPVAESDAHGFEFGGPLGAIGITFGLPLVCYAFAFLCNDVSGCPAPSLLSPRKLFTAPPYSTLSGWQHGLETLKKETGWPGWSGLINAEAALGTLGWYLLSLVLYIILPAQEVEGTVLRSGGRLKYRLNTFLTFLTISGILAAGTFAQGPDFVVWRFVDRNYVQLLTSNILISFALAIYVYVESFSVRKGNTEHRELAPGGHSGNLIYDFFIGRELNPRVTLPLVNTEIDIKAFMELRPGMIGWIVLNLAFMAKQYRTYGYVTDSMLIVNFSQAWYVLDALWSEPAILTTIDIIADGFGFMLSFGDLVWVPFIFSLQARYLSVHPIILGPWTSLAIVAVQMGGYYIFRASNNEKNAFRTDPNDPKVAHLEYIETKSGSRLLTSGWWGTARHINYLGDWLMSWAYCLPTLLAGYKIKDSILSPGTRLVSTDGMVGTAIPITYFYLLYFGILLIHREGRDEAKCRRKYGADWDRYCEKVRYRIIPGVY</sequence>
<protein>
    <recommendedName>
        <fullName evidence="14">Delta(14)-sterol reductase</fullName>
    </recommendedName>
    <alternativeName>
        <fullName evidence="14">C-14 sterol reductase</fullName>
    </alternativeName>
    <alternativeName>
        <fullName evidence="14">Sterol C14-reductase</fullName>
    </alternativeName>
</protein>
<gene>
    <name evidence="15" type="ORF">Tdes44962_MAKER02208</name>
</gene>
<proteinExistence type="inferred from homology"/>
<keyword evidence="4 14" id="KW-0812">Transmembrane</keyword>
<feature type="transmembrane region" description="Helical" evidence="14">
    <location>
        <begin position="385"/>
        <end position="404"/>
    </location>
</feature>
<dbReference type="InterPro" id="IPR018083">
    <property type="entry name" value="Sterol_reductase_CS"/>
</dbReference>
<name>A0A9W7SUR1_9PEZI</name>
<dbReference type="Gene3D" id="1.20.120.1630">
    <property type="match status" value="1"/>
</dbReference>
<evidence type="ECO:0000256" key="6">
    <source>
        <dbReference type="ARBA" id="ARBA00022955"/>
    </source>
</evidence>
<dbReference type="InterPro" id="IPR001171">
    <property type="entry name" value="ERG24_DHCR-like"/>
</dbReference>
<keyword evidence="10 14" id="KW-0443">Lipid metabolism</keyword>
<feature type="transmembrane region" description="Helical" evidence="14">
    <location>
        <begin position="185"/>
        <end position="204"/>
    </location>
</feature>
<keyword evidence="9 14" id="KW-0756">Sterol biosynthesis</keyword>
<dbReference type="GO" id="GO:0006696">
    <property type="term" value="P:ergosterol biosynthetic process"/>
    <property type="evidence" value="ECO:0007669"/>
    <property type="project" value="TreeGrafter"/>
</dbReference>
<evidence type="ECO:0000256" key="7">
    <source>
        <dbReference type="ARBA" id="ARBA00022989"/>
    </source>
</evidence>
<comment type="similarity">
    <text evidence="2 14">Belongs to the ERG4/ERG24 family.</text>
</comment>
<evidence type="ECO:0000256" key="4">
    <source>
        <dbReference type="ARBA" id="ARBA00022692"/>
    </source>
</evidence>
<feature type="transmembrane region" description="Helical" evidence="14">
    <location>
        <begin position="355"/>
        <end position="373"/>
    </location>
</feature>
<keyword evidence="8 14" id="KW-0560">Oxidoreductase</keyword>
<evidence type="ECO:0000256" key="10">
    <source>
        <dbReference type="ARBA" id="ARBA00023098"/>
    </source>
</evidence>
<evidence type="ECO:0000313" key="16">
    <source>
        <dbReference type="Proteomes" id="UP001138500"/>
    </source>
</evidence>
<comment type="caution">
    <text evidence="15">The sequence shown here is derived from an EMBL/GenBank/DDBJ whole genome shotgun (WGS) entry which is preliminary data.</text>
</comment>
<evidence type="ECO:0000256" key="13">
    <source>
        <dbReference type="ARBA" id="ARBA00023221"/>
    </source>
</evidence>
<keyword evidence="3 14" id="KW-0444">Lipid biosynthesis</keyword>
<organism evidence="15 16">
    <name type="scientific">Teratosphaeria destructans</name>
    <dbReference type="NCBI Taxonomy" id="418781"/>
    <lineage>
        <taxon>Eukaryota</taxon>
        <taxon>Fungi</taxon>
        <taxon>Dikarya</taxon>
        <taxon>Ascomycota</taxon>
        <taxon>Pezizomycotina</taxon>
        <taxon>Dothideomycetes</taxon>
        <taxon>Dothideomycetidae</taxon>
        <taxon>Mycosphaerellales</taxon>
        <taxon>Teratosphaeriaceae</taxon>
        <taxon>Teratosphaeria</taxon>
    </lineage>
</organism>
<dbReference type="PROSITE" id="PS01017">
    <property type="entry name" value="STEROL_REDUCT_1"/>
    <property type="match status" value="1"/>
</dbReference>
<dbReference type="PANTHER" id="PTHR21257:SF52">
    <property type="entry name" value="DELTA(14)-STEROL REDUCTASE TM7SF2"/>
    <property type="match status" value="1"/>
</dbReference>
<keyword evidence="11 14" id="KW-0472">Membrane</keyword>
<keyword evidence="13 14" id="KW-0753">Steroid metabolism</keyword>
<dbReference type="FunFam" id="1.20.120.1630:FF:000008">
    <property type="entry name" value="C-14 sterol reductase"/>
    <property type="match status" value="1"/>
</dbReference>
<comment type="subcellular location">
    <subcellularLocation>
        <location evidence="1">Membrane</location>
        <topology evidence="1">Multi-pass membrane protein</topology>
    </subcellularLocation>
</comment>
<feature type="transmembrane region" description="Helical" evidence="14">
    <location>
        <begin position="489"/>
        <end position="510"/>
    </location>
</feature>
<dbReference type="GO" id="GO:0050613">
    <property type="term" value="F:Delta14-sterol reductase activity"/>
    <property type="evidence" value="ECO:0007669"/>
    <property type="project" value="TreeGrafter"/>
</dbReference>
<dbReference type="Proteomes" id="UP001138500">
    <property type="component" value="Unassembled WGS sequence"/>
</dbReference>
<evidence type="ECO:0000256" key="8">
    <source>
        <dbReference type="ARBA" id="ARBA00023002"/>
    </source>
</evidence>
<accession>A0A9W7SUR1</accession>
<reference evidence="15 16" key="2">
    <citation type="journal article" date="2021" name="Curr. Genet.">
        <title>Genetic response to nitrogen starvation in the aggressive Eucalyptus foliar pathogen Teratosphaeria destructans.</title>
        <authorList>
            <person name="Havenga M."/>
            <person name="Wingfield B.D."/>
            <person name="Wingfield M.J."/>
            <person name="Dreyer L.L."/>
            <person name="Roets F."/>
            <person name="Aylward J."/>
        </authorList>
    </citation>
    <scope>NUCLEOTIDE SEQUENCE [LARGE SCALE GENOMIC DNA]</scope>
    <source>
        <strain evidence="15">CMW44962</strain>
    </source>
</reference>
<keyword evidence="16" id="KW-1185">Reference proteome</keyword>
<dbReference type="EMBL" id="RIBY02001334">
    <property type="protein sequence ID" value="KAH9829733.1"/>
    <property type="molecule type" value="Genomic_DNA"/>
</dbReference>
<reference evidence="15 16" key="1">
    <citation type="journal article" date="2018" name="IMA Fungus">
        <title>IMA Genome-F 10: Nine draft genome sequences of Claviceps purpurea s.lat., including C. arundinis, C. humidiphila, and C. cf. spartinae, pseudomolecules for the pitch canker pathogen Fusarium circinatum, draft genome of Davidsoniella eucalypti, Grosmannia galeiformis, Quambalaria eucalypti, and Teratosphaeria destructans.</title>
        <authorList>
            <person name="Wingfield B.D."/>
            <person name="Liu M."/>
            <person name="Nguyen H.D."/>
            <person name="Lane F.A."/>
            <person name="Morgan S.W."/>
            <person name="De Vos L."/>
            <person name="Wilken P.M."/>
            <person name="Duong T.A."/>
            <person name="Aylward J."/>
            <person name="Coetzee M.P."/>
            <person name="Dadej K."/>
            <person name="De Beer Z.W."/>
            <person name="Findlay W."/>
            <person name="Havenga M."/>
            <person name="Kolarik M."/>
            <person name="Menzies J.G."/>
            <person name="Naidoo K."/>
            <person name="Pochopski O."/>
            <person name="Shoukouhi P."/>
            <person name="Santana Q.C."/>
            <person name="Seifert K.A."/>
            <person name="Soal N."/>
            <person name="Steenkamp E.T."/>
            <person name="Tatham C.T."/>
            <person name="van der Nest M.A."/>
            <person name="Wingfield M.J."/>
        </authorList>
    </citation>
    <scope>NUCLEOTIDE SEQUENCE [LARGE SCALE GENOMIC DNA]</scope>
    <source>
        <strain evidence="15">CMW44962</strain>
    </source>
</reference>
<dbReference type="Pfam" id="PF01222">
    <property type="entry name" value="ERG4_ERG24"/>
    <property type="match status" value="1"/>
</dbReference>
<feature type="transmembrane region" description="Helical" evidence="14">
    <location>
        <begin position="147"/>
        <end position="165"/>
    </location>
</feature>
<dbReference type="PROSITE" id="PS01018">
    <property type="entry name" value="STEROL_REDUCT_2"/>
    <property type="match status" value="1"/>
</dbReference>
<keyword evidence="7 14" id="KW-1133">Transmembrane helix</keyword>
<evidence type="ECO:0000256" key="1">
    <source>
        <dbReference type="ARBA" id="ARBA00004141"/>
    </source>
</evidence>
<evidence type="ECO:0000256" key="11">
    <source>
        <dbReference type="ARBA" id="ARBA00023136"/>
    </source>
</evidence>
<evidence type="ECO:0000256" key="3">
    <source>
        <dbReference type="ARBA" id="ARBA00022516"/>
    </source>
</evidence>
<evidence type="ECO:0000256" key="2">
    <source>
        <dbReference type="ARBA" id="ARBA00005402"/>
    </source>
</evidence>
<feature type="transmembrane region" description="Helical" evidence="14">
    <location>
        <begin position="219"/>
        <end position="239"/>
    </location>
</feature>
<dbReference type="AlphaFoldDB" id="A0A9W7SUR1"/>
<evidence type="ECO:0000313" key="15">
    <source>
        <dbReference type="EMBL" id="KAH9829733.1"/>
    </source>
</evidence>